<dbReference type="EC" id="3.1.1.-" evidence="5"/>
<reference evidence="7" key="2">
    <citation type="journal article" date="2017" name="Nat. Plants">
        <title>The Aegilops tauschii genome reveals multiple impacts of transposons.</title>
        <authorList>
            <person name="Zhao G."/>
            <person name="Zou C."/>
            <person name="Li K."/>
            <person name="Wang K."/>
            <person name="Li T."/>
            <person name="Gao L."/>
            <person name="Zhang X."/>
            <person name="Wang H."/>
            <person name="Yang Z."/>
            <person name="Liu X."/>
            <person name="Jiang W."/>
            <person name="Mao L."/>
            <person name="Kong X."/>
            <person name="Jiao Y."/>
            <person name="Jia J."/>
        </authorList>
    </citation>
    <scope>NUCLEOTIDE SEQUENCE [LARGE SCALE GENOMIC DNA]</scope>
    <source>
        <strain evidence="7">cv. AL8/78</strain>
    </source>
</reference>
<keyword evidence="5" id="KW-0961">Cell wall biogenesis/degradation</keyword>
<evidence type="ECO:0000313" key="6">
    <source>
        <dbReference type="EnsemblPlants" id="AET3Gv21245300.7"/>
    </source>
</evidence>
<keyword evidence="5" id="KW-0964">Secreted</keyword>
<dbReference type="Proteomes" id="UP000015105">
    <property type="component" value="Chromosome 3D"/>
</dbReference>
<sequence length="520" mass="57920">FGGYLRNYFASRQLTRGRVVSGVHETSPNLLQQYFRASNRRRNQTISVSRARDATAMALGTTEPLLLQPPEQRRRPPDWLAWGLPAAVLTLLLLSASGPLRPPLFRVPPPETVPLTLLAGAQEKGAVCLDGTPPGYHLQRGSGDGSNRWLIHLEGGGWCSTIKDCSNRRMYALGSSNFMKPMRFAGAGILGSDQLQNPDFYNWNKVFVRYCDGASFSGDAEGRAQDGSTLHFRGLRIYQAVIDELMEKGLNNATQVMLNLQSSYSFQHEPAVHTYYSVNFSNTMRDSSFFYTFQALLTGCSAGGLATILHCDDFSARFSRDVSVKCLADAGFFLDVKDISGKRSFWSVYDGVVHLQNVREVLPKDCLANKEPTECFFPAELIKSIRTPMFILNSAYDSWQIRNVLVPVSSAPDKPWSICKDNIRNCNSTQIKVLDAFRNTMVGAFKVVEDKEDWGLFIDSCFTHCQSLYGISWNSEISPRLGNKSIAEAAGDWYHGRSQGEKEIDCEYPCNPTCSGQLPP</sequence>
<comment type="similarity">
    <text evidence="3 5">Belongs to the pectinacetylesterase family.</text>
</comment>
<dbReference type="AlphaFoldDB" id="A0A453GXJ3"/>
<dbReference type="InterPro" id="IPR004963">
    <property type="entry name" value="PAE/NOTUM"/>
</dbReference>
<keyword evidence="4 5" id="KW-0134">Cell wall</keyword>
<accession>A0A453GXJ3</accession>
<comment type="function">
    <text evidence="1 5">Hydrolyzes acetyl esters in homogalacturonan regions of pectin. In type I primary cell wall, galacturonic acid residues of pectin can be acetylated at the O-2 and O-3 positions. Decreasing the degree of acetylation of pectin gels in vitro alters their physical properties.</text>
</comment>
<evidence type="ECO:0000256" key="4">
    <source>
        <dbReference type="ARBA" id="ARBA00022512"/>
    </source>
</evidence>
<reference evidence="7" key="1">
    <citation type="journal article" date="2014" name="Science">
        <title>Ancient hybridizations among the ancestral genomes of bread wheat.</title>
        <authorList>
            <consortium name="International Wheat Genome Sequencing Consortium,"/>
            <person name="Marcussen T."/>
            <person name="Sandve S.R."/>
            <person name="Heier L."/>
            <person name="Spannagl M."/>
            <person name="Pfeifer M."/>
            <person name="Jakobsen K.S."/>
            <person name="Wulff B.B."/>
            <person name="Steuernagel B."/>
            <person name="Mayer K.F."/>
            <person name="Olsen O.A."/>
        </authorList>
    </citation>
    <scope>NUCLEOTIDE SEQUENCE [LARGE SCALE GENOMIC DNA]</scope>
    <source>
        <strain evidence="7">cv. AL8/78</strain>
    </source>
</reference>
<dbReference type="Pfam" id="PF03283">
    <property type="entry name" value="PAE"/>
    <property type="match status" value="2"/>
</dbReference>
<comment type="subcellular location">
    <subcellularLocation>
        <location evidence="2 5">Secreted</location>
        <location evidence="2 5">Cell wall</location>
    </subcellularLocation>
</comment>
<organism evidence="6 7">
    <name type="scientific">Aegilops tauschii subsp. strangulata</name>
    <name type="common">Goatgrass</name>
    <dbReference type="NCBI Taxonomy" id="200361"/>
    <lineage>
        <taxon>Eukaryota</taxon>
        <taxon>Viridiplantae</taxon>
        <taxon>Streptophyta</taxon>
        <taxon>Embryophyta</taxon>
        <taxon>Tracheophyta</taxon>
        <taxon>Spermatophyta</taxon>
        <taxon>Magnoliopsida</taxon>
        <taxon>Liliopsida</taxon>
        <taxon>Poales</taxon>
        <taxon>Poaceae</taxon>
        <taxon>BOP clade</taxon>
        <taxon>Pooideae</taxon>
        <taxon>Triticodae</taxon>
        <taxon>Triticeae</taxon>
        <taxon>Triticinae</taxon>
        <taxon>Aegilops</taxon>
    </lineage>
</organism>
<name>A0A453GXJ3_AEGTS</name>
<evidence type="ECO:0000256" key="2">
    <source>
        <dbReference type="ARBA" id="ARBA00004191"/>
    </source>
</evidence>
<keyword evidence="7" id="KW-1185">Reference proteome</keyword>
<dbReference type="GO" id="GO:0016787">
    <property type="term" value="F:hydrolase activity"/>
    <property type="evidence" value="ECO:0007669"/>
    <property type="project" value="UniProtKB-KW"/>
</dbReference>
<reference evidence="6" key="4">
    <citation type="submission" date="2019-03" db="UniProtKB">
        <authorList>
            <consortium name="EnsemblPlants"/>
        </authorList>
    </citation>
    <scope>IDENTIFICATION</scope>
</reference>
<dbReference type="EnsemblPlants" id="AET3Gv21245300.7">
    <property type="protein sequence ID" value="AET3Gv21245300.7"/>
    <property type="gene ID" value="AET3Gv21245300"/>
</dbReference>
<proteinExistence type="inferred from homology"/>
<dbReference type="PANTHER" id="PTHR21562:SF105">
    <property type="entry name" value="PECTIN ACETYLESTERASE"/>
    <property type="match status" value="1"/>
</dbReference>
<protein>
    <recommendedName>
        <fullName evidence="5">Pectin acetylesterase</fullName>
        <ecNumber evidence="5">3.1.1.-</ecNumber>
    </recommendedName>
</protein>
<dbReference type="PANTHER" id="PTHR21562">
    <property type="entry name" value="NOTUM-RELATED"/>
    <property type="match status" value="1"/>
</dbReference>
<evidence type="ECO:0000256" key="3">
    <source>
        <dbReference type="ARBA" id="ARBA00005784"/>
    </source>
</evidence>
<reference evidence="6" key="5">
    <citation type="journal article" date="2021" name="G3 (Bethesda)">
        <title>Aegilops tauschii genome assembly Aet v5.0 features greater sequence contiguity and improved annotation.</title>
        <authorList>
            <person name="Wang L."/>
            <person name="Zhu T."/>
            <person name="Rodriguez J.C."/>
            <person name="Deal K.R."/>
            <person name="Dubcovsky J."/>
            <person name="McGuire P.E."/>
            <person name="Lux T."/>
            <person name="Spannagl M."/>
            <person name="Mayer K.F.X."/>
            <person name="Baldrich P."/>
            <person name="Meyers B.C."/>
            <person name="Huo N."/>
            <person name="Gu Y.Q."/>
            <person name="Zhou H."/>
            <person name="Devos K.M."/>
            <person name="Bennetzen J.L."/>
            <person name="Unver T."/>
            <person name="Budak H."/>
            <person name="Gulick P.J."/>
            <person name="Galiba G."/>
            <person name="Kalapos B."/>
            <person name="Nelson D.R."/>
            <person name="Li P."/>
            <person name="You F.M."/>
            <person name="Luo M.C."/>
            <person name="Dvorak J."/>
        </authorList>
    </citation>
    <scope>NUCLEOTIDE SEQUENCE [LARGE SCALE GENOMIC DNA]</scope>
    <source>
        <strain evidence="6">cv. AL8/78</strain>
    </source>
</reference>
<dbReference type="STRING" id="200361.A0A453GXJ3"/>
<dbReference type="Gramene" id="AET3Gv21245300.7">
    <property type="protein sequence ID" value="AET3Gv21245300.7"/>
    <property type="gene ID" value="AET3Gv21245300"/>
</dbReference>
<evidence type="ECO:0000256" key="5">
    <source>
        <dbReference type="RuleBase" id="RU363114"/>
    </source>
</evidence>
<evidence type="ECO:0000313" key="7">
    <source>
        <dbReference type="Proteomes" id="UP000015105"/>
    </source>
</evidence>
<reference evidence="6" key="3">
    <citation type="journal article" date="2017" name="Nature">
        <title>Genome sequence of the progenitor of the wheat D genome Aegilops tauschii.</title>
        <authorList>
            <person name="Luo M.C."/>
            <person name="Gu Y.Q."/>
            <person name="Puiu D."/>
            <person name="Wang H."/>
            <person name="Twardziok S.O."/>
            <person name="Deal K.R."/>
            <person name="Huo N."/>
            <person name="Zhu T."/>
            <person name="Wang L."/>
            <person name="Wang Y."/>
            <person name="McGuire P.E."/>
            <person name="Liu S."/>
            <person name="Long H."/>
            <person name="Ramasamy R.K."/>
            <person name="Rodriguez J.C."/>
            <person name="Van S.L."/>
            <person name="Yuan L."/>
            <person name="Wang Z."/>
            <person name="Xia Z."/>
            <person name="Xiao L."/>
            <person name="Anderson O.D."/>
            <person name="Ouyang S."/>
            <person name="Liang Y."/>
            <person name="Zimin A.V."/>
            <person name="Pertea G."/>
            <person name="Qi P."/>
            <person name="Bennetzen J.L."/>
            <person name="Dai X."/>
            <person name="Dawson M.W."/>
            <person name="Muller H.G."/>
            <person name="Kugler K."/>
            <person name="Rivarola-Duarte L."/>
            <person name="Spannagl M."/>
            <person name="Mayer K.F.X."/>
            <person name="Lu F.H."/>
            <person name="Bevan M.W."/>
            <person name="Leroy P."/>
            <person name="Li P."/>
            <person name="You F.M."/>
            <person name="Sun Q."/>
            <person name="Liu Z."/>
            <person name="Lyons E."/>
            <person name="Wicker T."/>
            <person name="Salzberg S.L."/>
            <person name="Devos K.M."/>
            <person name="Dvorak J."/>
        </authorList>
    </citation>
    <scope>NUCLEOTIDE SEQUENCE [LARGE SCALE GENOMIC DNA]</scope>
    <source>
        <strain evidence="6">cv. AL8/78</strain>
    </source>
</reference>
<keyword evidence="5" id="KW-0378">Hydrolase</keyword>
<dbReference type="GO" id="GO:0071555">
    <property type="term" value="P:cell wall organization"/>
    <property type="evidence" value="ECO:0007669"/>
    <property type="project" value="UniProtKB-KW"/>
</dbReference>
<evidence type="ECO:0000256" key="1">
    <source>
        <dbReference type="ARBA" id="ARBA00003534"/>
    </source>
</evidence>